<evidence type="ECO:0000313" key="2">
    <source>
        <dbReference type="EMBL" id="NOV34003.1"/>
    </source>
</evidence>
<sequence length="227" mass="24893">MSSGGADMAEEDLKAIIYIIELLISTKHMNVNAQVGSLDLLLKQRLHHFTEEVTADSNLSRVLFENAPHLLQPCSSENLYCFFLDHCISLLMLLKNCVDTASMAKTPSQLQGSSQQCHAPPAPPTCLGALQQKTVQSLLQFVVALGINPNLLPGVGLALERRTVSVMPECSTCLLPWERHRLLVASVRALLVCIRSPVLSSMVLHHHLVDILAALLQLCYAPIRKVS</sequence>
<dbReference type="EMBL" id="GHWJ01001266">
    <property type="protein sequence ID" value="NOV34003.1"/>
    <property type="molecule type" value="Transcribed_RNA"/>
</dbReference>
<dbReference type="PANTHER" id="PTHR20959:SF1">
    <property type="entry name" value="TRANSPORT AND GOLGI ORGANIZATION PROTEIN 6 HOMOLOG"/>
    <property type="match status" value="1"/>
</dbReference>
<organism evidence="2">
    <name type="scientific">Rhipicephalus microplus</name>
    <name type="common">Cattle tick</name>
    <name type="synonym">Boophilus microplus</name>
    <dbReference type="NCBI Taxonomy" id="6941"/>
    <lineage>
        <taxon>Eukaryota</taxon>
        <taxon>Metazoa</taxon>
        <taxon>Ecdysozoa</taxon>
        <taxon>Arthropoda</taxon>
        <taxon>Chelicerata</taxon>
        <taxon>Arachnida</taxon>
        <taxon>Acari</taxon>
        <taxon>Parasitiformes</taxon>
        <taxon>Ixodida</taxon>
        <taxon>Ixodoidea</taxon>
        <taxon>Ixodidae</taxon>
        <taxon>Rhipicephalinae</taxon>
        <taxon>Rhipicephalus</taxon>
        <taxon>Boophilus</taxon>
    </lineage>
</organism>
<proteinExistence type="predicted"/>
<evidence type="ECO:0000259" key="1">
    <source>
        <dbReference type="Pfam" id="PF25267"/>
    </source>
</evidence>
<dbReference type="InterPro" id="IPR057347">
    <property type="entry name" value="TANGO6_N"/>
</dbReference>
<dbReference type="GO" id="GO:0009306">
    <property type="term" value="P:protein secretion"/>
    <property type="evidence" value="ECO:0007669"/>
    <property type="project" value="TreeGrafter"/>
</dbReference>
<dbReference type="Pfam" id="PF25267">
    <property type="entry name" value="TANGO6_N"/>
    <property type="match status" value="1"/>
</dbReference>
<feature type="domain" description="TANGO6 N-terminal" evidence="1">
    <location>
        <begin position="14"/>
        <end position="225"/>
    </location>
</feature>
<protein>
    <recommendedName>
        <fullName evidence="1">TANGO6 N-terminal domain-containing protein</fullName>
    </recommendedName>
</protein>
<accession>A0A6M2CK80</accession>
<reference evidence="2" key="1">
    <citation type="submission" date="2019-09" db="EMBL/GenBank/DDBJ databases">
        <title>Organ-specific transcriptomic study of the physiology of the cattle tick, Rhipicephalus microplus.</title>
        <authorList>
            <person name="Tirloni L."/>
            <person name="Braz G."/>
            <person name="Gandara A.C.P."/>
            <person name="Sabadin G.A."/>
            <person name="da Silva R.M."/>
            <person name="Guizzo M.G."/>
            <person name="Machado J.A."/>
            <person name="Costa E.P."/>
            <person name="Gomes H.F."/>
            <person name="Moraes J."/>
            <person name="Mota M.B.S."/>
            <person name="Mesquita R.D."/>
            <person name="Alvarenga P.H."/>
            <person name="Alves F."/>
            <person name="Seixas A."/>
            <person name="da Fonseca R.N."/>
            <person name="Fogaca A."/>
            <person name="Logullo C."/>
            <person name="Tanaka A."/>
            <person name="Daffre S."/>
            <person name="Termignoni C."/>
            <person name="Vaz I.S.Jr."/>
            <person name="Oliveira P.L."/>
            <person name="Ribeiro J.M."/>
        </authorList>
    </citation>
    <scope>NUCLEOTIDE SEQUENCE</scope>
    <source>
        <strain evidence="2">Porto Alegre</strain>
    </source>
</reference>
<dbReference type="AlphaFoldDB" id="A0A6M2CK80"/>
<dbReference type="InterPro" id="IPR039600">
    <property type="entry name" value="TANGO6/Rtp1"/>
</dbReference>
<dbReference type="PANTHER" id="PTHR20959">
    <property type="entry name" value="TRANSPORT AND GOLGI ORGANIZATION PROTEIN 6 FAMILY MEMBER"/>
    <property type="match status" value="1"/>
</dbReference>
<name>A0A6M2CK80_RHIMP</name>